<name>A0AAE3HA99_9EURY</name>
<dbReference type="EMBL" id="JTEO01000004">
    <property type="protein sequence ID" value="MCQ6962987.1"/>
    <property type="molecule type" value="Genomic_DNA"/>
</dbReference>
<evidence type="ECO:0000313" key="1">
    <source>
        <dbReference type="EMBL" id="MCQ6962987.1"/>
    </source>
</evidence>
<comment type="caution">
    <text evidence="1">The sequence shown here is derived from an EMBL/GenBank/DDBJ whole genome shotgun (WGS) entry which is preliminary data.</text>
</comment>
<dbReference type="InterPro" id="IPR011009">
    <property type="entry name" value="Kinase-like_dom_sf"/>
</dbReference>
<sequence length="314" mass="37526">MSQYHACTLFPGDAFREWLIEVLGDRISNKDCKVDVFRYASASHTVCRYRFRGEHYSVMAKFFAEPAGELRNYDAHRAMLKEYENLQKAGQFVSVSRPLAVRADYNCVLITEYIRGNNLLWYFKHREQLYDVLTSVALMYRRLHDSTRTYYDKEREFANFHHILDQHALDHRKREHFNRLLGMWWYSPFIDRDCGCMIHRDASPLNYIIREGKPYMLDMESCWHNANNIRDVGTLCAELKNYFQLNCGSGMKAEPYIGHLLWQYSRNEEEFRRISKTLPFFMSIGLLRTARLYRHTAYYEYLTREALECLKAIE</sequence>
<dbReference type="Proteomes" id="UP001206983">
    <property type="component" value="Unassembled WGS sequence"/>
</dbReference>
<proteinExistence type="predicted"/>
<accession>A0AAE3HA99</accession>
<evidence type="ECO:0000313" key="2">
    <source>
        <dbReference type="Proteomes" id="UP001206983"/>
    </source>
</evidence>
<dbReference type="AlphaFoldDB" id="A0AAE3HA99"/>
<keyword evidence="2" id="KW-1185">Reference proteome</keyword>
<reference evidence="1 2" key="1">
    <citation type="journal article" date="2011" name="Appl. Environ. Microbiol.">
        <title>Methanogenic archaea isolated from Taiwan's Chelungpu fault.</title>
        <authorList>
            <person name="Wu S.Y."/>
            <person name="Lai M.C."/>
        </authorList>
    </citation>
    <scope>NUCLEOTIDE SEQUENCE [LARGE SCALE GENOMIC DNA]</scope>
    <source>
        <strain evidence="1 2">St545Mb</strain>
    </source>
</reference>
<organism evidence="1 2">
    <name type="scientific">Methanolobus chelungpuianus</name>
    <dbReference type="NCBI Taxonomy" id="502115"/>
    <lineage>
        <taxon>Archaea</taxon>
        <taxon>Methanobacteriati</taxon>
        <taxon>Methanobacteriota</taxon>
        <taxon>Stenosarchaea group</taxon>
        <taxon>Methanomicrobia</taxon>
        <taxon>Methanosarcinales</taxon>
        <taxon>Methanosarcinaceae</taxon>
        <taxon>Methanolobus</taxon>
    </lineage>
</organism>
<gene>
    <name evidence="1" type="ORF">PV02_07960</name>
</gene>
<protein>
    <submittedName>
        <fullName evidence="1">Serine/threonine protein phosphatase</fullName>
    </submittedName>
</protein>
<dbReference type="SUPFAM" id="SSF56112">
    <property type="entry name" value="Protein kinase-like (PK-like)"/>
    <property type="match status" value="1"/>
</dbReference>